<dbReference type="RefSeq" id="XP_013399295.2">
    <property type="nucleotide sequence ID" value="XM_013543841.2"/>
</dbReference>
<protein>
    <submittedName>
        <fullName evidence="2">Uncharacterized protein LOC106165587</fullName>
    </submittedName>
</protein>
<reference evidence="2" key="1">
    <citation type="submission" date="2025-08" db="UniProtKB">
        <authorList>
            <consortium name="RefSeq"/>
        </authorList>
    </citation>
    <scope>IDENTIFICATION</scope>
    <source>
        <tissue evidence="2">Gonads</tissue>
    </source>
</reference>
<name>A0A1S3IM29_LINAN</name>
<dbReference type="InParanoid" id="A0A1S3IM29"/>
<dbReference type="AlphaFoldDB" id="A0A1S3IM29"/>
<dbReference type="Proteomes" id="UP000085678">
    <property type="component" value="Unplaced"/>
</dbReference>
<sequence>MPGICGERRVKLFTCRKVITNINTWTQIKDREHISFNRNPTLCLQYLVATTEEVDSPVAGTRSSLDLELVSWLECPLGHCLEASMHLELD</sequence>
<evidence type="ECO:0000313" key="2">
    <source>
        <dbReference type="RefSeq" id="XP_013399295.2"/>
    </source>
</evidence>
<evidence type="ECO:0000313" key="1">
    <source>
        <dbReference type="Proteomes" id="UP000085678"/>
    </source>
</evidence>
<dbReference type="GeneID" id="106165587"/>
<accession>A0A1S3IM29</accession>
<dbReference type="KEGG" id="lak:106165587"/>
<gene>
    <name evidence="2" type="primary">LOC106165587</name>
</gene>
<organism evidence="1 2">
    <name type="scientific">Lingula anatina</name>
    <name type="common">Brachiopod</name>
    <name type="synonym">Lingula unguis</name>
    <dbReference type="NCBI Taxonomy" id="7574"/>
    <lineage>
        <taxon>Eukaryota</taxon>
        <taxon>Metazoa</taxon>
        <taxon>Spiralia</taxon>
        <taxon>Lophotrochozoa</taxon>
        <taxon>Brachiopoda</taxon>
        <taxon>Linguliformea</taxon>
        <taxon>Lingulata</taxon>
        <taxon>Lingulida</taxon>
        <taxon>Linguloidea</taxon>
        <taxon>Lingulidae</taxon>
        <taxon>Lingula</taxon>
    </lineage>
</organism>
<keyword evidence="1" id="KW-1185">Reference proteome</keyword>
<proteinExistence type="predicted"/>